<evidence type="ECO:0000313" key="2">
    <source>
        <dbReference type="Proteomes" id="UP001147747"/>
    </source>
</evidence>
<protein>
    <submittedName>
        <fullName evidence="1">Uncharacterized protein</fullName>
    </submittedName>
</protein>
<dbReference type="RefSeq" id="XP_056489802.1">
    <property type="nucleotide sequence ID" value="XM_056630500.1"/>
</dbReference>
<dbReference type="GeneID" id="81369480"/>
<dbReference type="AlphaFoldDB" id="A0A9W9W375"/>
<organism evidence="1 2">
    <name type="scientific">Penicillium cosmopolitanum</name>
    <dbReference type="NCBI Taxonomy" id="1131564"/>
    <lineage>
        <taxon>Eukaryota</taxon>
        <taxon>Fungi</taxon>
        <taxon>Dikarya</taxon>
        <taxon>Ascomycota</taxon>
        <taxon>Pezizomycotina</taxon>
        <taxon>Eurotiomycetes</taxon>
        <taxon>Eurotiomycetidae</taxon>
        <taxon>Eurotiales</taxon>
        <taxon>Aspergillaceae</taxon>
        <taxon>Penicillium</taxon>
    </lineage>
</organism>
<reference evidence="1" key="2">
    <citation type="journal article" date="2023" name="IMA Fungus">
        <title>Comparative genomic study of the Penicillium genus elucidates a diverse pangenome and 15 lateral gene transfer events.</title>
        <authorList>
            <person name="Petersen C."/>
            <person name="Sorensen T."/>
            <person name="Nielsen M.R."/>
            <person name="Sondergaard T.E."/>
            <person name="Sorensen J.L."/>
            <person name="Fitzpatrick D.A."/>
            <person name="Frisvad J.C."/>
            <person name="Nielsen K.L."/>
        </authorList>
    </citation>
    <scope>NUCLEOTIDE SEQUENCE</scope>
    <source>
        <strain evidence="1">IBT 29677</strain>
    </source>
</reference>
<proteinExistence type="predicted"/>
<evidence type="ECO:0000313" key="1">
    <source>
        <dbReference type="EMBL" id="KAJ5397750.1"/>
    </source>
</evidence>
<sequence length="214" mass="23785">MCGRGPDLLVVLRADTGEEVARTELDSVGEGAELALHPDGQHILLDVGEGQDGVKLYRAAFTGDDIDLHSYGWNDRCLIDLAPDGQWFMTVDQGRYDVTFHVFPSGKVVLQVPVETFGYEYFGDDEAGMEWNGGFLNADNAVVTIAGEKDDKEWHRHYIIDLRTGTPRGRFEAYSRDKYDFEPLGDGTWIVSGPDSGAVRRRLPTADQVEATEQ</sequence>
<keyword evidence="2" id="KW-1185">Reference proteome</keyword>
<dbReference type="OrthoDB" id="4965730at2759"/>
<dbReference type="InterPro" id="IPR011044">
    <property type="entry name" value="Quino_amine_DH_bsu"/>
</dbReference>
<dbReference type="SUPFAM" id="SSF50969">
    <property type="entry name" value="YVTN repeat-like/Quinoprotein amine dehydrogenase"/>
    <property type="match status" value="1"/>
</dbReference>
<gene>
    <name evidence="1" type="ORF">N7509_005863</name>
</gene>
<reference evidence="1" key="1">
    <citation type="submission" date="2022-12" db="EMBL/GenBank/DDBJ databases">
        <authorList>
            <person name="Petersen C."/>
        </authorList>
    </citation>
    <scope>NUCLEOTIDE SEQUENCE</scope>
    <source>
        <strain evidence="1">IBT 29677</strain>
    </source>
</reference>
<comment type="caution">
    <text evidence="1">The sequence shown here is derived from an EMBL/GenBank/DDBJ whole genome shotgun (WGS) entry which is preliminary data.</text>
</comment>
<dbReference type="Proteomes" id="UP001147747">
    <property type="component" value="Unassembled WGS sequence"/>
</dbReference>
<dbReference type="EMBL" id="JAPZBU010000006">
    <property type="protein sequence ID" value="KAJ5397750.1"/>
    <property type="molecule type" value="Genomic_DNA"/>
</dbReference>
<accession>A0A9W9W375</accession>
<name>A0A9W9W375_9EURO</name>